<dbReference type="PANTHER" id="PTHR33273">
    <property type="entry name" value="DOMAIN-CONTAINING PROTEIN, PUTATIVE-RELATED"/>
    <property type="match status" value="1"/>
</dbReference>
<accession>E2B0F5</accession>
<dbReference type="AlphaFoldDB" id="E2B0F5"/>
<dbReference type="OMA" id="NARTNAH"/>
<dbReference type="EMBL" id="GL444580">
    <property type="protein sequence ID" value="EFN60834.1"/>
    <property type="molecule type" value="Genomic_DNA"/>
</dbReference>
<dbReference type="InterPro" id="IPR036691">
    <property type="entry name" value="Endo/exonu/phosph_ase_sf"/>
</dbReference>
<name>E2B0F5_CAMFO</name>
<dbReference type="Pfam" id="PF14529">
    <property type="entry name" value="Exo_endo_phos_2"/>
    <property type="match status" value="1"/>
</dbReference>
<keyword evidence="3" id="KW-1185">Reference proteome</keyword>
<feature type="non-terminal residue" evidence="2">
    <location>
        <position position="1"/>
    </location>
</feature>
<feature type="non-terminal residue" evidence="2">
    <location>
        <position position="131"/>
    </location>
</feature>
<dbReference type="InterPro" id="IPR005135">
    <property type="entry name" value="Endo/exonuclease/phosphatase"/>
</dbReference>
<organism evidence="3">
    <name type="scientific">Camponotus floridanus</name>
    <name type="common">Florida carpenter ant</name>
    <dbReference type="NCBI Taxonomy" id="104421"/>
    <lineage>
        <taxon>Eukaryota</taxon>
        <taxon>Metazoa</taxon>
        <taxon>Ecdysozoa</taxon>
        <taxon>Arthropoda</taxon>
        <taxon>Hexapoda</taxon>
        <taxon>Insecta</taxon>
        <taxon>Pterygota</taxon>
        <taxon>Neoptera</taxon>
        <taxon>Endopterygota</taxon>
        <taxon>Hymenoptera</taxon>
        <taxon>Apocrita</taxon>
        <taxon>Aculeata</taxon>
        <taxon>Formicoidea</taxon>
        <taxon>Formicidae</taxon>
        <taxon>Formicinae</taxon>
        <taxon>Camponotus</taxon>
    </lineage>
</organism>
<dbReference type="Proteomes" id="UP000000311">
    <property type="component" value="Unassembled WGS sequence"/>
</dbReference>
<sequence>IILISCYSSPNASLKEFQDMLNEISLIILKEKSNIILCGDFNAKSHMWSSKIEDRRGKELIELANMLDLRLVNVGSVPTCVRTQGSSIVDTTWSSADMISKVSRWRVEEDEISLSDHRYITFEVTQGNPAR</sequence>
<dbReference type="InParanoid" id="E2B0F5"/>
<dbReference type="GO" id="GO:0003824">
    <property type="term" value="F:catalytic activity"/>
    <property type="evidence" value="ECO:0007669"/>
    <property type="project" value="InterPro"/>
</dbReference>
<evidence type="ECO:0000313" key="2">
    <source>
        <dbReference type="EMBL" id="EFN60834.1"/>
    </source>
</evidence>
<evidence type="ECO:0000313" key="3">
    <source>
        <dbReference type="Proteomes" id="UP000000311"/>
    </source>
</evidence>
<dbReference type="PANTHER" id="PTHR33273:SF4">
    <property type="entry name" value="ENDONUCLEASE_EXONUCLEASE_PHOSPHATASE DOMAIN-CONTAINING PROTEIN"/>
    <property type="match status" value="1"/>
</dbReference>
<gene>
    <name evidence="2" type="ORF">EAG_00376</name>
</gene>
<evidence type="ECO:0000259" key="1">
    <source>
        <dbReference type="Pfam" id="PF14529"/>
    </source>
</evidence>
<feature type="domain" description="Endonuclease/exonuclease/phosphatase" evidence="1">
    <location>
        <begin position="2"/>
        <end position="120"/>
    </location>
</feature>
<protein>
    <recommendedName>
        <fullName evidence="1">Endonuclease/exonuclease/phosphatase domain-containing protein</fullName>
    </recommendedName>
</protein>
<proteinExistence type="predicted"/>
<dbReference type="SUPFAM" id="SSF56219">
    <property type="entry name" value="DNase I-like"/>
    <property type="match status" value="1"/>
</dbReference>
<reference evidence="2 3" key="1">
    <citation type="journal article" date="2010" name="Science">
        <title>Genomic comparison of the ants Camponotus floridanus and Harpegnathos saltator.</title>
        <authorList>
            <person name="Bonasio R."/>
            <person name="Zhang G."/>
            <person name="Ye C."/>
            <person name="Mutti N.S."/>
            <person name="Fang X."/>
            <person name="Qin N."/>
            <person name="Donahue G."/>
            <person name="Yang P."/>
            <person name="Li Q."/>
            <person name="Li C."/>
            <person name="Zhang P."/>
            <person name="Huang Z."/>
            <person name="Berger S.L."/>
            <person name="Reinberg D."/>
            <person name="Wang J."/>
            <person name="Liebig J."/>
        </authorList>
    </citation>
    <scope>NUCLEOTIDE SEQUENCE [LARGE SCALE GENOMIC DNA]</scope>
    <source>
        <strain evidence="3">C129</strain>
    </source>
</reference>
<dbReference type="OrthoDB" id="7551843at2759"/>
<dbReference type="Gene3D" id="3.60.10.10">
    <property type="entry name" value="Endonuclease/exonuclease/phosphatase"/>
    <property type="match status" value="1"/>
</dbReference>